<dbReference type="EMBL" id="FMUH01000005">
    <property type="protein sequence ID" value="SCX54702.1"/>
    <property type="molecule type" value="Genomic_DNA"/>
</dbReference>
<sequence>MSWLQRAEVDASGIGYDPDGWPASVWVLHSMYEHRLITTGLTHDDVHRERLARGMQEPDMIGEVDLPELTVSGVPLGYEREPGPDWTRLRWRTLIERSGGWLDEEDPDWPSEVWLDQDWPASTIPPPEGSLDEVSWTALIDVLGRLSDDGQATRVVAYYDFLTARDWQGPNAHVLSGELGGITTLVDELGYLFSPSNWWAEDRSWFVYTDYDLNTTKVSGSVDLIKALGAESDLETIRWRGPGGRGARSYRQRIREGRPPNRRQD</sequence>
<keyword evidence="3" id="KW-1185">Reference proteome</keyword>
<dbReference type="STRING" id="1960309.SAMN03159343_3128"/>
<protein>
    <submittedName>
        <fullName evidence="2">Uncharacterized protein</fullName>
    </submittedName>
</protein>
<evidence type="ECO:0000313" key="3">
    <source>
        <dbReference type="Proteomes" id="UP000198981"/>
    </source>
</evidence>
<dbReference type="Proteomes" id="UP000198981">
    <property type="component" value="Unassembled WGS sequence"/>
</dbReference>
<name>A0A1G4YMH8_9ACTN</name>
<dbReference type="AlphaFoldDB" id="A0A1G4YMH8"/>
<organism evidence="2 3">
    <name type="scientific">Klenkia marina</name>
    <dbReference type="NCBI Taxonomy" id="1960309"/>
    <lineage>
        <taxon>Bacteria</taxon>
        <taxon>Bacillati</taxon>
        <taxon>Actinomycetota</taxon>
        <taxon>Actinomycetes</taxon>
        <taxon>Geodermatophilales</taxon>
        <taxon>Geodermatophilaceae</taxon>
        <taxon>Klenkia</taxon>
    </lineage>
</organism>
<evidence type="ECO:0000313" key="2">
    <source>
        <dbReference type="EMBL" id="SCX54702.1"/>
    </source>
</evidence>
<proteinExistence type="predicted"/>
<evidence type="ECO:0000256" key="1">
    <source>
        <dbReference type="SAM" id="MobiDB-lite"/>
    </source>
</evidence>
<feature type="compositionally biased region" description="Basic and acidic residues" evidence="1">
    <location>
        <begin position="253"/>
        <end position="265"/>
    </location>
</feature>
<feature type="region of interest" description="Disordered" evidence="1">
    <location>
        <begin position="241"/>
        <end position="265"/>
    </location>
</feature>
<accession>A0A1G4YMH8</accession>
<gene>
    <name evidence="2" type="ORF">SAMN03159343_3128</name>
</gene>
<dbReference type="RefSeq" id="WP_092805939.1">
    <property type="nucleotide sequence ID" value="NZ_FMUH01000005.1"/>
</dbReference>
<dbReference type="OrthoDB" id="2426596at2"/>
<reference evidence="3" key="1">
    <citation type="submission" date="2016-10" db="EMBL/GenBank/DDBJ databases">
        <authorList>
            <person name="Varghese N."/>
            <person name="Submissions S."/>
        </authorList>
    </citation>
    <scope>NUCLEOTIDE SEQUENCE [LARGE SCALE GENOMIC DNA]</scope>
    <source>
        <strain evidence="3">DSM 45722</strain>
    </source>
</reference>